<evidence type="ECO:0000313" key="1">
    <source>
        <dbReference type="EMBL" id="KHN77247.1"/>
    </source>
</evidence>
<protein>
    <submittedName>
        <fullName evidence="1">Uncharacterized protein</fullName>
    </submittedName>
</protein>
<dbReference type="EMBL" id="JPKZ01002350">
    <property type="protein sequence ID" value="KHN77247.1"/>
    <property type="molecule type" value="Genomic_DNA"/>
</dbReference>
<dbReference type="Proteomes" id="UP000031036">
    <property type="component" value="Unassembled WGS sequence"/>
</dbReference>
<gene>
    <name evidence="1" type="ORF">Tcan_10937</name>
</gene>
<dbReference type="AlphaFoldDB" id="A0A0B2V725"/>
<comment type="caution">
    <text evidence="1">The sequence shown here is derived from an EMBL/GenBank/DDBJ whole genome shotgun (WGS) entry which is preliminary data.</text>
</comment>
<reference evidence="1 2" key="1">
    <citation type="submission" date="2014-11" db="EMBL/GenBank/DDBJ databases">
        <title>Genetic blueprint of the zoonotic pathogen Toxocara canis.</title>
        <authorList>
            <person name="Zhu X.-Q."/>
            <person name="Korhonen P.K."/>
            <person name="Cai H."/>
            <person name="Young N.D."/>
            <person name="Nejsum P."/>
            <person name="von Samson-Himmelstjerna G."/>
            <person name="Boag P.R."/>
            <person name="Tan P."/>
            <person name="Li Q."/>
            <person name="Min J."/>
            <person name="Yang Y."/>
            <person name="Wang X."/>
            <person name="Fang X."/>
            <person name="Hall R.S."/>
            <person name="Hofmann A."/>
            <person name="Sternberg P.W."/>
            <person name="Jex A.R."/>
            <person name="Gasser R.B."/>
        </authorList>
    </citation>
    <scope>NUCLEOTIDE SEQUENCE [LARGE SCALE GENOMIC DNA]</scope>
    <source>
        <strain evidence="1">PN_DK_2014</strain>
    </source>
</reference>
<sequence>MEKRAPNTDSGSTNFRFCNVVVDLLEFQFAGPPENKMGVVQREPNVDNKQWHQPDHLFRAESKAKIKICGALQEENCCDLDPTIQTIPVVSSSKSLICRR</sequence>
<name>A0A0B2V725_TOXCA</name>
<evidence type="ECO:0000313" key="2">
    <source>
        <dbReference type="Proteomes" id="UP000031036"/>
    </source>
</evidence>
<proteinExistence type="predicted"/>
<accession>A0A0B2V725</accession>
<organism evidence="1 2">
    <name type="scientific">Toxocara canis</name>
    <name type="common">Canine roundworm</name>
    <dbReference type="NCBI Taxonomy" id="6265"/>
    <lineage>
        <taxon>Eukaryota</taxon>
        <taxon>Metazoa</taxon>
        <taxon>Ecdysozoa</taxon>
        <taxon>Nematoda</taxon>
        <taxon>Chromadorea</taxon>
        <taxon>Rhabditida</taxon>
        <taxon>Spirurina</taxon>
        <taxon>Ascaridomorpha</taxon>
        <taxon>Ascaridoidea</taxon>
        <taxon>Toxocaridae</taxon>
        <taxon>Toxocara</taxon>
    </lineage>
</organism>
<keyword evidence="2" id="KW-1185">Reference proteome</keyword>